<evidence type="ECO:0000313" key="5">
    <source>
        <dbReference type="Proteomes" id="UP001187315"/>
    </source>
</evidence>
<reference evidence="4" key="1">
    <citation type="submission" date="2023-08" db="EMBL/GenBank/DDBJ databases">
        <title>Pelteobagrus vachellii genome.</title>
        <authorList>
            <person name="Liu H."/>
        </authorList>
    </citation>
    <scope>NUCLEOTIDE SEQUENCE</scope>
    <source>
        <strain evidence="4">PRFRI_2022a</strain>
        <tissue evidence="4">Muscle</tissue>
    </source>
</reference>
<feature type="compositionally biased region" description="Polar residues" evidence="2">
    <location>
        <begin position="40"/>
        <end position="55"/>
    </location>
</feature>
<feature type="compositionally biased region" description="Basic and acidic residues" evidence="2">
    <location>
        <begin position="252"/>
        <end position="296"/>
    </location>
</feature>
<sequence length="594" mass="66064">MESNPNNPENELKICYKAESRHQNQHQEANVPPGVRGGNETIQVKTSVDSLMQTKTPSSTVTPRTPTTLAPASATSSPATSRAPFVPAATASSIFSLAKSVQQTSFSQIPRTMSSPKLRASPTPVDRPESFCKGRSKEMVPLLIHHLKSNDNRLCVMEDNQGVQSVQQMETKESKIEIFQRNKDEEKTRPRTEEEGMLKDIQVGCALKGSDITLQTASKRSLFPPEGTTTSASRVEKTAGQTDGNAMAQVRDCGREKRKDLKEGVEGREALEKRSGHKEIDRKQTKEKTERKWTEQDRNCEAREKEKGEREMEGLIKERKLNQINSFKDAATMTEENPDPVQRLDAALQTELMYKDAEVQAVVEGNNKSTSMSPNMTYPSWSQMDLIANLINHENVSGNARTSIQNGLGQVVSLESGLAPINFASEGSMVKSLSPTPYRSSISFKPALQHVCEIQIELRSQSTLSDSLALPEEEESQPSSSRSGPEREPKEVDREEDQAVTGPLPEVAWDEQGMTWEVYGAAVDMESLGFAIQNHLQHKIQEHEQRIGHLRKSISLSEYSNSDGKRGSKNKKKRNVFRSLFQTSTCCLKTKSEA</sequence>
<dbReference type="PANTHER" id="PTHR15718:SF3">
    <property type="entry name" value="G PROTEIN-REGULATED INDUCER OF NEURITE OUTGROWTH C-TERMINAL DOMAIN-CONTAINING PROTEIN"/>
    <property type="match status" value="1"/>
</dbReference>
<evidence type="ECO:0000313" key="4">
    <source>
        <dbReference type="EMBL" id="KAK2824862.1"/>
    </source>
</evidence>
<evidence type="ECO:0000256" key="1">
    <source>
        <dbReference type="ARBA" id="ARBA00002358"/>
    </source>
</evidence>
<accession>A0AA88LVU1</accession>
<feature type="domain" description="G protein-regulated inducer of neurite outgrowth C-terminal" evidence="3">
    <location>
        <begin position="473"/>
        <end position="590"/>
    </location>
</feature>
<dbReference type="Proteomes" id="UP001187315">
    <property type="component" value="Unassembled WGS sequence"/>
</dbReference>
<organism evidence="4 5">
    <name type="scientific">Tachysurus vachellii</name>
    <name type="common">Darkbarbel catfish</name>
    <name type="synonym">Pelteobagrus vachellii</name>
    <dbReference type="NCBI Taxonomy" id="175792"/>
    <lineage>
        <taxon>Eukaryota</taxon>
        <taxon>Metazoa</taxon>
        <taxon>Chordata</taxon>
        <taxon>Craniata</taxon>
        <taxon>Vertebrata</taxon>
        <taxon>Euteleostomi</taxon>
        <taxon>Actinopterygii</taxon>
        <taxon>Neopterygii</taxon>
        <taxon>Teleostei</taxon>
        <taxon>Ostariophysi</taxon>
        <taxon>Siluriformes</taxon>
        <taxon>Bagridae</taxon>
        <taxon>Tachysurus</taxon>
    </lineage>
</organism>
<proteinExistence type="predicted"/>
<comment type="caution">
    <text evidence="4">The sequence shown here is derived from an EMBL/GenBank/DDBJ whole genome shotgun (WGS) entry which is preliminary data.</text>
</comment>
<feature type="compositionally biased region" description="Polar residues" evidence="2">
    <location>
        <begin position="227"/>
        <end position="244"/>
    </location>
</feature>
<evidence type="ECO:0000256" key="2">
    <source>
        <dbReference type="SAM" id="MobiDB-lite"/>
    </source>
</evidence>
<evidence type="ECO:0000259" key="3">
    <source>
        <dbReference type="Pfam" id="PF15235"/>
    </source>
</evidence>
<feature type="region of interest" description="Disordered" evidence="2">
    <location>
        <begin position="20"/>
        <end position="82"/>
    </location>
</feature>
<dbReference type="InterPro" id="IPR026646">
    <property type="entry name" value="GPRIN2-like/GPRIN3"/>
</dbReference>
<feature type="compositionally biased region" description="Basic and acidic residues" evidence="2">
    <location>
        <begin position="484"/>
        <end position="493"/>
    </location>
</feature>
<dbReference type="PANTHER" id="PTHR15718">
    <property type="entry name" value="G PROTEIN-REGULATED INDUCER OF NEURITE OUTGROWTH C-TERMINAL DOMAIN-CONTAINING PROTEIN"/>
    <property type="match status" value="1"/>
</dbReference>
<gene>
    <name evidence="4" type="ORF">Q7C36_018789</name>
</gene>
<feature type="compositionally biased region" description="Low complexity" evidence="2">
    <location>
        <begin position="56"/>
        <end position="82"/>
    </location>
</feature>
<feature type="region of interest" description="Disordered" evidence="2">
    <location>
        <begin position="463"/>
        <end position="506"/>
    </location>
</feature>
<name>A0AA88LVU1_TACVA</name>
<dbReference type="InterPro" id="IPR032745">
    <property type="entry name" value="GRIN_C"/>
</dbReference>
<dbReference type="EMBL" id="JAVHJS010000020">
    <property type="protein sequence ID" value="KAK2824862.1"/>
    <property type="molecule type" value="Genomic_DNA"/>
</dbReference>
<dbReference type="GO" id="GO:0005886">
    <property type="term" value="C:plasma membrane"/>
    <property type="evidence" value="ECO:0007669"/>
    <property type="project" value="TreeGrafter"/>
</dbReference>
<feature type="region of interest" description="Disordered" evidence="2">
    <location>
        <begin position="216"/>
        <end position="296"/>
    </location>
</feature>
<dbReference type="Pfam" id="PF15235">
    <property type="entry name" value="GRIN_C"/>
    <property type="match status" value="1"/>
</dbReference>
<comment type="function">
    <text evidence="1">May be involved in neurite outgrowth.</text>
</comment>
<dbReference type="GO" id="GO:0031175">
    <property type="term" value="P:neuron projection development"/>
    <property type="evidence" value="ECO:0007669"/>
    <property type="project" value="TreeGrafter"/>
</dbReference>
<feature type="region of interest" description="Disordered" evidence="2">
    <location>
        <begin position="107"/>
        <end position="131"/>
    </location>
</feature>
<protein>
    <recommendedName>
        <fullName evidence="3">G protein-regulated inducer of neurite outgrowth C-terminal domain-containing protein</fullName>
    </recommendedName>
</protein>
<dbReference type="AlphaFoldDB" id="A0AA88LVU1"/>
<keyword evidence="5" id="KW-1185">Reference proteome</keyword>